<dbReference type="PROSITE" id="PS51186">
    <property type="entry name" value="GNAT"/>
    <property type="match status" value="1"/>
</dbReference>
<sequence length="200" mass="22323">MRPIPTCAMLTDQEGTMSGVRKARLLDAPAIARIEVETWQTTYAGILTDKSLLNMSVARLTTSWTAELRRWPRGIVVWDGDERGLLGYGQCGRQRDPALPYKGEVFMLYVTPDAQGMGIGRQLLLALMANLVASNYPSALVWVLRANPARFFYERLGARLVMNRQIPFDGRLVDALGYGWDDLSATLDQWVRSGDRSTGP</sequence>
<dbReference type="InterPro" id="IPR050832">
    <property type="entry name" value="Bact_Acetyltransf"/>
</dbReference>
<keyword evidence="5" id="KW-1185">Reference proteome</keyword>
<dbReference type="InterPro" id="IPR000182">
    <property type="entry name" value="GNAT_dom"/>
</dbReference>
<evidence type="ECO:0000313" key="5">
    <source>
        <dbReference type="Proteomes" id="UP000233293"/>
    </source>
</evidence>
<evidence type="ECO:0000313" key="4">
    <source>
        <dbReference type="EMBL" id="PKU25607.1"/>
    </source>
</evidence>
<protein>
    <recommendedName>
        <fullName evidence="3">N-acetyltransferase domain-containing protein</fullName>
    </recommendedName>
</protein>
<evidence type="ECO:0000256" key="1">
    <source>
        <dbReference type="ARBA" id="ARBA00022679"/>
    </source>
</evidence>
<dbReference type="PANTHER" id="PTHR43877">
    <property type="entry name" value="AMINOALKYLPHOSPHONATE N-ACETYLTRANSFERASE-RELATED-RELATED"/>
    <property type="match status" value="1"/>
</dbReference>
<keyword evidence="2" id="KW-0012">Acyltransferase</keyword>
<evidence type="ECO:0000259" key="3">
    <source>
        <dbReference type="PROSITE" id="PS51186"/>
    </source>
</evidence>
<dbReference type="CDD" id="cd04301">
    <property type="entry name" value="NAT_SF"/>
    <property type="match status" value="1"/>
</dbReference>
<organism evidence="4 5">
    <name type="scientific">Telmatospirillum siberiense</name>
    <dbReference type="NCBI Taxonomy" id="382514"/>
    <lineage>
        <taxon>Bacteria</taxon>
        <taxon>Pseudomonadati</taxon>
        <taxon>Pseudomonadota</taxon>
        <taxon>Alphaproteobacteria</taxon>
        <taxon>Rhodospirillales</taxon>
        <taxon>Rhodospirillaceae</taxon>
        <taxon>Telmatospirillum</taxon>
    </lineage>
</organism>
<dbReference type="EMBL" id="PIUM01000004">
    <property type="protein sequence ID" value="PKU25607.1"/>
    <property type="molecule type" value="Genomic_DNA"/>
</dbReference>
<dbReference type="SUPFAM" id="SSF55729">
    <property type="entry name" value="Acyl-CoA N-acyltransferases (Nat)"/>
    <property type="match status" value="1"/>
</dbReference>
<proteinExistence type="predicted"/>
<evidence type="ECO:0000256" key="2">
    <source>
        <dbReference type="ARBA" id="ARBA00023315"/>
    </source>
</evidence>
<reference evidence="5" key="1">
    <citation type="submission" date="2017-12" db="EMBL/GenBank/DDBJ databases">
        <title>Draft genome sequence of Telmatospirillum siberiense 26-4b1T, an acidotolerant peatland alphaproteobacterium potentially involved in sulfur cycling.</title>
        <authorList>
            <person name="Hausmann B."/>
            <person name="Pjevac P."/>
            <person name="Schreck K."/>
            <person name="Herbold C.W."/>
            <person name="Daims H."/>
            <person name="Wagner M."/>
            <person name="Pester M."/>
            <person name="Loy A."/>
        </authorList>
    </citation>
    <scope>NUCLEOTIDE SEQUENCE [LARGE SCALE GENOMIC DNA]</scope>
    <source>
        <strain evidence="5">26-4b1</strain>
    </source>
</reference>
<dbReference type="GO" id="GO:0016747">
    <property type="term" value="F:acyltransferase activity, transferring groups other than amino-acyl groups"/>
    <property type="evidence" value="ECO:0007669"/>
    <property type="project" value="InterPro"/>
</dbReference>
<dbReference type="Proteomes" id="UP000233293">
    <property type="component" value="Unassembled WGS sequence"/>
</dbReference>
<accession>A0A2N3PYX0</accession>
<feature type="domain" description="N-acetyltransferase" evidence="3">
    <location>
        <begin position="18"/>
        <end position="179"/>
    </location>
</feature>
<dbReference type="AlphaFoldDB" id="A0A2N3PYX0"/>
<dbReference type="InterPro" id="IPR016181">
    <property type="entry name" value="Acyl_CoA_acyltransferase"/>
</dbReference>
<keyword evidence="1" id="KW-0808">Transferase</keyword>
<name>A0A2N3PYX0_9PROT</name>
<comment type="caution">
    <text evidence="4">The sequence shown here is derived from an EMBL/GenBank/DDBJ whole genome shotgun (WGS) entry which is preliminary data.</text>
</comment>
<dbReference type="Gene3D" id="3.40.630.30">
    <property type="match status" value="1"/>
</dbReference>
<gene>
    <name evidence="4" type="ORF">CWS72_05980</name>
</gene>
<dbReference type="Pfam" id="PF00583">
    <property type="entry name" value="Acetyltransf_1"/>
    <property type="match status" value="1"/>
</dbReference>